<dbReference type="SUPFAM" id="SSF47113">
    <property type="entry name" value="Histone-fold"/>
    <property type="match status" value="1"/>
</dbReference>
<dbReference type="STRING" id="212818.A0A0D1ZP68"/>
<name>A0A0D1ZP68_EXOME</name>
<sequence length="359" mass="39939">MTGRHDPSESHDYRPKSPDLSQFTQPLPPPARLSRIPSNPYPVNTGHPVDSSHPSSGIPGYSFSPRGSYDASPYFSPQTTSPSSYFPKPHAPPPQQQQQQQHYSPQSFRTPNQPQFQPPQPQPQLQSQASGRYFNQQPPEYSSHQDSRSYPQGYQSNIALHHQEFQYPPQQALTYTQPGGQYDDMARTRSSRNTNDADYRPTAQAPPPIKSEPIQQMQPQAPPAPMDPTLGIDVRTKFPVARIKRIMQADEDVGKVAQATPTAVSKALELFMIALVSKGAEEARASHSKRVTAQHLKTALMNDGQFDFLTDICENIPEEGSKKGRAKSEPRTDSDEEGLPKKKPKGSKKKKADTDDDTD</sequence>
<dbReference type="GO" id="GO:0016251">
    <property type="term" value="F:RNA polymerase II general transcription initiation factor activity"/>
    <property type="evidence" value="ECO:0007669"/>
    <property type="project" value="TreeGrafter"/>
</dbReference>
<feature type="domain" description="Transcription factor CBF/NF-Y/archaeal histone" evidence="4">
    <location>
        <begin position="237"/>
        <end position="300"/>
    </location>
</feature>
<feature type="compositionally biased region" description="Polar residues" evidence="3">
    <location>
        <begin position="75"/>
        <end position="84"/>
    </location>
</feature>
<feature type="compositionally biased region" description="Basic and acidic residues" evidence="3">
    <location>
        <begin position="319"/>
        <end position="333"/>
    </location>
</feature>
<proteinExistence type="predicted"/>
<dbReference type="AlphaFoldDB" id="A0A0D1ZP68"/>
<dbReference type="GO" id="GO:0046982">
    <property type="term" value="F:protein heterodimerization activity"/>
    <property type="evidence" value="ECO:0007669"/>
    <property type="project" value="InterPro"/>
</dbReference>
<dbReference type="GO" id="GO:0017054">
    <property type="term" value="C:negative cofactor 2 complex"/>
    <property type="evidence" value="ECO:0007669"/>
    <property type="project" value="TreeGrafter"/>
</dbReference>
<keyword evidence="2" id="KW-0539">Nucleus</keyword>
<feature type="region of interest" description="Disordered" evidence="3">
    <location>
        <begin position="1"/>
        <end position="159"/>
    </location>
</feature>
<dbReference type="PANTHER" id="PTHR10252">
    <property type="entry name" value="HISTONE-LIKE TRANSCRIPTION FACTOR CCAAT-RELATED"/>
    <property type="match status" value="1"/>
</dbReference>
<dbReference type="RefSeq" id="XP_016227348.1">
    <property type="nucleotide sequence ID" value="XM_016367830.1"/>
</dbReference>
<dbReference type="Pfam" id="PF00808">
    <property type="entry name" value="CBFD_NFYB_HMF"/>
    <property type="match status" value="1"/>
</dbReference>
<dbReference type="Gene3D" id="1.10.20.10">
    <property type="entry name" value="Histone, subunit A"/>
    <property type="match status" value="1"/>
</dbReference>
<evidence type="ECO:0000313" key="6">
    <source>
        <dbReference type="Proteomes" id="UP000054302"/>
    </source>
</evidence>
<dbReference type="VEuPathDB" id="FungiDB:PV10_03389"/>
<feature type="region of interest" description="Disordered" evidence="3">
    <location>
        <begin position="173"/>
        <end position="227"/>
    </location>
</feature>
<comment type="subcellular location">
    <subcellularLocation>
        <location evidence="1">Nucleus</location>
    </subcellularLocation>
</comment>
<keyword evidence="6" id="KW-1185">Reference proteome</keyword>
<feature type="compositionally biased region" description="Basic residues" evidence="3">
    <location>
        <begin position="341"/>
        <end position="351"/>
    </location>
</feature>
<evidence type="ECO:0000313" key="5">
    <source>
        <dbReference type="EMBL" id="KIV95774.1"/>
    </source>
</evidence>
<gene>
    <name evidence="5" type="ORF">PV10_03389</name>
</gene>
<organism evidence="5 6">
    <name type="scientific">Exophiala mesophila</name>
    <name type="common">Black yeast-like fungus</name>
    <dbReference type="NCBI Taxonomy" id="212818"/>
    <lineage>
        <taxon>Eukaryota</taxon>
        <taxon>Fungi</taxon>
        <taxon>Dikarya</taxon>
        <taxon>Ascomycota</taxon>
        <taxon>Pezizomycotina</taxon>
        <taxon>Eurotiomycetes</taxon>
        <taxon>Chaetothyriomycetidae</taxon>
        <taxon>Chaetothyriales</taxon>
        <taxon>Herpotrichiellaceae</taxon>
        <taxon>Exophiala</taxon>
    </lineage>
</organism>
<feature type="region of interest" description="Disordered" evidence="3">
    <location>
        <begin position="317"/>
        <end position="359"/>
    </location>
</feature>
<dbReference type="InterPro" id="IPR050568">
    <property type="entry name" value="Transcr_DNA_Rep_Reg"/>
</dbReference>
<dbReference type="CDD" id="cd22906">
    <property type="entry name" value="HFD_DRAP1"/>
    <property type="match status" value="1"/>
</dbReference>
<dbReference type="GO" id="GO:0001046">
    <property type="term" value="F:core promoter sequence-specific DNA binding"/>
    <property type="evidence" value="ECO:0007669"/>
    <property type="project" value="TreeGrafter"/>
</dbReference>
<dbReference type="Proteomes" id="UP000054302">
    <property type="component" value="Unassembled WGS sequence"/>
</dbReference>
<dbReference type="HOGENOM" id="CLU_045277_6_1_1"/>
<dbReference type="GeneID" id="27321234"/>
<dbReference type="OrthoDB" id="653904at2759"/>
<evidence type="ECO:0000256" key="3">
    <source>
        <dbReference type="SAM" id="MobiDB-lite"/>
    </source>
</evidence>
<protein>
    <recommendedName>
        <fullName evidence="4">Transcription factor CBF/NF-Y/archaeal histone domain-containing protein</fullName>
    </recommendedName>
</protein>
<evidence type="ECO:0000256" key="1">
    <source>
        <dbReference type="ARBA" id="ARBA00004123"/>
    </source>
</evidence>
<dbReference type="InterPro" id="IPR003958">
    <property type="entry name" value="CBFA_NFYB_domain"/>
</dbReference>
<accession>A0A0D1ZP68</accession>
<dbReference type="OMA" id="PIYSFAN"/>
<feature type="compositionally biased region" description="Basic and acidic residues" evidence="3">
    <location>
        <begin position="1"/>
        <end position="17"/>
    </location>
</feature>
<dbReference type="PANTHER" id="PTHR10252:SF5">
    <property type="entry name" value="DR1-ASSOCIATED COREPRESSOR"/>
    <property type="match status" value="1"/>
</dbReference>
<evidence type="ECO:0000256" key="2">
    <source>
        <dbReference type="ARBA" id="ARBA00023242"/>
    </source>
</evidence>
<dbReference type="InterPro" id="IPR009072">
    <property type="entry name" value="Histone-fold"/>
</dbReference>
<evidence type="ECO:0000259" key="4">
    <source>
        <dbReference type="Pfam" id="PF00808"/>
    </source>
</evidence>
<reference evidence="5 6" key="1">
    <citation type="submission" date="2015-01" db="EMBL/GenBank/DDBJ databases">
        <title>The Genome Sequence of Exophiala mesophila CBS40295.</title>
        <authorList>
            <consortium name="The Broad Institute Genomics Platform"/>
            <person name="Cuomo C."/>
            <person name="de Hoog S."/>
            <person name="Gorbushina A."/>
            <person name="Stielow B."/>
            <person name="Teixiera M."/>
            <person name="Abouelleil A."/>
            <person name="Chapman S.B."/>
            <person name="Priest M."/>
            <person name="Young S.K."/>
            <person name="Wortman J."/>
            <person name="Nusbaum C."/>
            <person name="Birren B."/>
        </authorList>
    </citation>
    <scope>NUCLEOTIDE SEQUENCE [LARGE SCALE GENOMIC DNA]</scope>
    <source>
        <strain evidence="5 6">CBS 40295</strain>
    </source>
</reference>
<feature type="compositionally biased region" description="Polar residues" evidence="3">
    <location>
        <begin position="129"/>
        <end position="158"/>
    </location>
</feature>
<dbReference type="EMBL" id="KN847521">
    <property type="protein sequence ID" value="KIV95774.1"/>
    <property type="molecule type" value="Genomic_DNA"/>
</dbReference>